<sequence>MSNCRFVLKIFAMPSKSPRGDSKSQLKTNENIADSVQATIKIKSTDDQFKDEMQQFSQQKKAAIEINPEHGVASGDPEGAKIGVFQVIE</sequence>
<dbReference type="AlphaFoldDB" id="A0A915CYM8"/>
<reference evidence="2" key="1">
    <citation type="submission" date="2022-11" db="UniProtKB">
        <authorList>
            <consortium name="WormBaseParasite"/>
        </authorList>
    </citation>
    <scope>IDENTIFICATION</scope>
</reference>
<dbReference type="WBParaSite" id="jg13548">
    <property type="protein sequence ID" value="jg13548"/>
    <property type="gene ID" value="jg13548"/>
</dbReference>
<evidence type="ECO:0000313" key="1">
    <source>
        <dbReference type="Proteomes" id="UP000887574"/>
    </source>
</evidence>
<name>A0A915CYM8_9BILA</name>
<organism evidence="1 2">
    <name type="scientific">Ditylenchus dipsaci</name>
    <dbReference type="NCBI Taxonomy" id="166011"/>
    <lineage>
        <taxon>Eukaryota</taxon>
        <taxon>Metazoa</taxon>
        <taxon>Ecdysozoa</taxon>
        <taxon>Nematoda</taxon>
        <taxon>Chromadorea</taxon>
        <taxon>Rhabditida</taxon>
        <taxon>Tylenchina</taxon>
        <taxon>Tylenchomorpha</taxon>
        <taxon>Sphaerularioidea</taxon>
        <taxon>Anguinidae</taxon>
        <taxon>Anguininae</taxon>
        <taxon>Ditylenchus</taxon>
    </lineage>
</organism>
<protein>
    <submittedName>
        <fullName evidence="2">Uncharacterized protein</fullName>
    </submittedName>
</protein>
<proteinExistence type="predicted"/>
<accession>A0A915CYM8</accession>
<keyword evidence="1" id="KW-1185">Reference proteome</keyword>
<evidence type="ECO:0000313" key="2">
    <source>
        <dbReference type="WBParaSite" id="jg13548"/>
    </source>
</evidence>
<dbReference type="Proteomes" id="UP000887574">
    <property type="component" value="Unplaced"/>
</dbReference>